<dbReference type="RefSeq" id="WP_194562996.1">
    <property type="nucleotide sequence ID" value="NZ_JADKPV010000004.1"/>
</dbReference>
<evidence type="ECO:0000256" key="2">
    <source>
        <dbReference type="ARBA" id="ARBA00029447"/>
    </source>
</evidence>
<evidence type="ECO:0000259" key="4">
    <source>
        <dbReference type="PROSITE" id="PS50111"/>
    </source>
</evidence>
<dbReference type="GO" id="GO:0019825">
    <property type="term" value="F:oxygen binding"/>
    <property type="evidence" value="ECO:0007669"/>
    <property type="project" value="InterPro"/>
</dbReference>
<dbReference type="PROSITE" id="PS50111">
    <property type="entry name" value="CHEMOTAXIS_TRANSDUC_2"/>
    <property type="match status" value="1"/>
</dbReference>
<name>A0A8J7GK91_9BACL</name>
<dbReference type="InterPro" id="IPR004089">
    <property type="entry name" value="MCPsignal_dom"/>
</dbReference>
<proteinExistence type="inferred from homology"/>
<evidence type="ECO:0000256" key="1">
    <source>
        <dbReference type="ARBA" id="ARBA00023224"/>
    </source>
</evidence>
<dbReference type="EMBL" id="JADKPV010000004">
    <property type="protein sequence ID" value="MBF4501515.1"/>
    <property type="molecule type" value="Genomic_DNA"/>
</dbReference>
<dbReference type="AlphaFoldDB" id="A0A8J7GK91"/>
<keyword evidence="6" id="KW-1185">Reference proteome</keyword>
<keyword evidence="1 3" id="KW-0807">Transducer</keyword>
<dbReference type="Gene3D" id="1.10.287.950">
    <property type="entry name" value="Methyl-accepting chemotaxis protein"/>
    <property type="match status" value="1"/>
</dbReference>
<dbReference type="Pfam" id="PF00015">
    <property type="entry name" value="MCPsignal"/>
    <property type="match status" value="1"/>
</dbReference>
<dbReference type="GO" id="GO:0016020">
    <property type="term" value="C:membrane"/>
    <property type="evidence" value="ECO:0007669"/>
    <property type="project" value="InterPro"/>
</dbReference>
<evidence type="ECO:0000256" key="3">
    <source>
        <dbReference type="PROSITE-ProRule" id="PRU00284"/>
    </source>
</evidence>
<dbReference type="Proteomes" id="UP000622653">
    <property type="component" value="Unassembled WGS sequence"/>
</dbReference>
<reference evidence="5" key="1">
    <citation type="submission" date="2020-11" db="EMBL/GenBank/DDBJ databases">
        <title>Multidrug resistant novel bacterium Savagea serpentis sp. nov., isolated from the scats of a vine snake (Ahaetulla nasuta).</title>
        <authorList>
            <person name="Venkata Ramana V."/>
            <person name="Vikas Patil S."/>
            <person name="Yogita Lugani V."/>
        </authorList>
    </citation>
    <scope>NUCLEOTIDE SEQUENCE</scope>
    <source>
        <strain evidence="5">SN6</strain>
    </source>
</reference>
<organism evidence="5 6">
    <name type="scientific">Savagea serpentis</name>
    <dbReference type="NCBI Taxonomy" id="2785297"/>
    <lineage>
        <taxon>Bacteria</taxon>
        <taxon>Bacillati</taxon>
        <taxon>Bacillota</taxon>
        <taxon>Bacilli</taxon>
        <taxon>Bacillales</taxon>
        <taxon>Caryophanaceae</taxon>
        <taxon>Savagea</taxon>
    </lineage>
</organism>
<feature type="domain" description="Methyl-accepting transducer" evidence="4">
    <location>
        <begin position="199"/>
        <end position="412"/>
    </location>
</feature>
<comment type="caution">
    <text evidence="5">The sequence shown here is derived from an EMBL/GenBank/DDBJ whole genome shotgun (WGS) entry which is preliminary data.</text>
</comment>
<sequence length="572" mass="65038">MSSLRPKLHIEQLFERGTDQDLQSRFQKILHYNSFNTQNLNELKDLYERIAGERPNLVQLFERFFSEINPQAARSIPTTAIEEYVHNFFNAERDDVYFRQVLSFFTSLHRYKFEAGETIVVFNQFSFYVSTHILHHLGMRPKRAMAMLQSFQSAVNIDQQILVNTFQERVVNNVVADISVLVDKNAKIMFMKDLIFNLDKQSDEIQSSTAATEQITASIVEVAQSSTRISEKTADSVEYATNSKKTIENTLDEIFKTEETFGAIVNTFGELQKRVNDIENVVTLINEIAAQTNLLALNASIEAARAGEHGRGFAVVAQEVRNLAENTVSALSEVSDNVKHLKSYSNNVSESIQETTTIISKATEEAKESLPLLTAIVEAIEEINVDVTNTAAISEQQAASIDEVSNRMVEMTHLQEDIRNYGESTSEAIYDLSLAINDFRTKVIDENNVHLSSEALLQLSKADHILWKWKIYNMFLGLEDVDPNEIAGHKDCRLGKWYFAAYTKERLGHLQAYRDLDEHHADVHECARKAATEFRDGNISQAEKALERIETASNEVLHLLDELIDYIHNEQK</sequence>
<protein>
    <submittedName>
        <fullName evidence="5">CZB domain-containing protein</fullName>
    </submittedName>
</protein>
<dbReference type="Gene3D" id="1.20.120.30">
    <property type="entry name" value="Aspartate receptor, ligand-binding domain"/>
    <property type="match status" value="1"/>
</dbReference>
<dbReference type="InterPro" id="IPR025991">
    <property type="entry name" value="Chemoreceptor_zinc-bind_dom"/>
</dbReference>
<dbReference type="GO" id="GO:0007165">
    <property type="term" value="P:signal transduction"/>
    <property type="evidence" value="ECO:0007669"/>
    <property type="project" value="UniProtKB-KW"/>
</dbReference>
<dbReference type="PRINTS" id="PR00260">
    <property type="entry name" value="CHEMTRNSDUCR"/>
</dbReference>
<dbReference type="GO" id="GO:0006935">
    <property type="term" value="P:chemotaxis"/>
    <property type="evidence" value="ECO:0007669"/>
    <property type="project" value="InterPro"/>
</dbReference>
<dbReference type="SMART" id="SM00283">
    <property type="entry name" value="MA"/>
    <property type="match status" value="1"/>
</dbReference>
<dbReference type="PANTHER" id="PTHR32089">
    <property type="entry name" value="METHYL-ACCEPTING CHEMOTAXIS PROTEIN MCPB"/>
    <property type="match status" value="1"/>
</dbReference>
<gene>
    <name evidence="5" type="ORF">IRY55_09080</name>
</gene>
<evidence type="ECO:0000313" key="5">
    <source>
        <dbReference type="EMBL" id="MBF4501515.1"/>
    </source>
</evidence>
<dbReference type="GO" id="GO:0020037">
    <property type="term" value="F:heme binding"/>
    <property type="evidence" value="ECO:0007669"/>
    <property type="project" value="InterPro"/>
</dbReference>
<dbReference type="PANTHER" id="PTHR32089:SF112">
    <property type="entry name" value="LYSOZYME-LIKE PROTEIN-RELATED"/>
    <property type="match status" value="1"/>
</dbReference>
<dbReference type="Pfam" id="PF13682">
    <property type="entry name" value="CZB"/>
    <property type="match status" value="1"/>
</dbReference>
<dbReference type="InterPro" id="IPR004090">
    <property type="entry name" value="Chemotax_Me-accpt_rcpt"/>
</dbReference>
<accession>A0A8J7GK91</accession>
<evidence type="ECO:0000313" key="6">
    <source>
        <dbReference type="Proteomes" id="UP000622653"/>
    </source>
</evidence>
<dbReference type="CDD" id="cd11386">
    <property type="entry name" value="MCP_signal"/>
    <property type="match status" value="1"/>
</dbReference>
<dbReference type="GO" id="GO:0004888">
    <property type="term" value="F:transmembrane signaling receptor activity"/>
    <property type="evidence" value="ECO:0007669"/>
    <property type="project" value="InterPro"/>
</dbReference>
<comment type="similarity">
    <text evidence="2">Belongs to the methyl-accepting chemotaxis (MCP) protein family.</text>
</comment>
<dbReference type="SUPFAM" id="SSF58104">
    <property type="entry name" value="Methyl-accepting chemotaxis protein (MCP) signaling domain"/>
    <property type="match status" value="1"/>
</dbReference>